<gene>
    <name evidence="2" type="ORF">P278_33110</name>
</gene>
<dbReference type="Proteomes" id="UP000018850">
    <property type="component" value="Unassembled WGS sequence"/>
</dbReference>
<feature type="transmembrane region" description="Helical" evidence="1">
    <location>
        <begin position="6"/>
        <end position="22"/>
    </location>
</feature>
<accession>W2UKC5</accession>
<keyword evidence="1" id="KW-1133">Transmembrane helix</keyword>
<keyword evidence="3" id="KW-1185">Reference proteome</keyword>
<keyword evidence="1" id="KW-0472">Membrane</keyword>
<dbReference type="RefSeq" id="WP_038269018.1">
    <property type="nucleotide sequence ID" value="NZ_AYXY01000031.1"/>
</dbReference>
<evidence type="ECO:0000313" key="3">
    <source>
        <dbReference type="Proteomes" id="UP000018850"/>
    </source>
</evidence>
<proteinExistence type="predicted"/>
<organism evidence="2 3">
    <name type="scientific">Zhouia amylolytica AD3</name>
    <dbReference type="NCBI Taxonomy" id="1286632"/>
    <lineage>
        <taxon>Bacteria</taxon>
        <taxon>Pseudomonadati</taxon>
        <taxon>Bacteroidota</taxon>
        <taxon>Flavobacteriia</taxon>
        <taxon>Flavobacteriales</taxon>
        <taxon>Flavobacteriaceae</taxon>
        <taxon>Zhouia</taxon>
    </lineage>
</organism>
<comment type="caution">
    <text evidence="2">The sequence shown here is derived from an EMBL/GenBank/DDBJ whole genome shotgun (WGS) entry which is preliminary data.</text>
</comment>
<protein>
    <submittedName>
        <fullName evidence="2">Uncharacterized protein</fullName>
    </submittedName>
</protein>
<dbReference type="STRING" id="376730.SAMN04487906_0014"/>
<dbReference type="EMBL" id="AYXY01000031">
    <property type="protein sequence ID" value="ETN93901.1"/>
    <property type="molecule type" value="Genomic_DNA"/>
</dbReference>
<sequence>MKTLVNGFGAVIITIIGLLFLISDRLSYKNSSEGKVSKDLGSFEKELKKEIEFDLYHRDYR</sequence>
<evidence type="ECO:0000256" key="1">
    <source>
        <dbReference type="SAM" id="Phobius"/>
    </source>
</evidence>
<reference evidence="3" key="1">
    <citation type="submission" date="2013-11" db="EMBL/GenBank/DDBJ databases">
        <title>Draft genome sequence from a member of Zhouia, isolated tidal flat.</title>
        <authorList>
            <person name="Jin H."/>
            <person name="Jeon C.O."/>
        </authorList>
    </citation>
    <scope>NUCLEOTIDE SEQUENCE [LARGE SCALE GENOMIC DNA]</scope>
    <source>
        <strain evidence="3">AD3</strain>
    </source>
</reference>
<keyword evidence="1" id="KW-0812">Transmembrane</keyword>
<evidence type="ECO:0000313" key="2">
    <source>
        <dbReference type="EMBL" id="ETN93901.1"/>
    </source>
</evidence>
<name>W2UKC5_9FLAO</name>
<reference evidence="2 3" key="2">
    <citation type="journal article" date="2016" name="Genome Announc.">
        <title>Draft Genome Sequence of Zhouia amylolytica AD3, Isolated from Tidal Flat Sediment.</title>
        <authorList>
            <person name="Jia B."/>
            <person name="Jin H.M."/>
            <person name="Lee H.J."/>
            <person name="Jeon C.O."/>
        </authorList>
    </citation>
    <scope>NUCLEOTIDE SEQUENCE [LARGE SCALE GENOMIC DNA]</scope>
    <source>
        <strain evidence="2 3">AD3</strain>
    </source>
</reference>
<dbReference type="AlphaFoldDB" id="W2UKC5"/>